<keyword evidence="3" id="KW-0813">Transport</keyword>
<reference evidence="11 12" key="1">
    <citation type="submission" date="2016-11" db="EMBL/GenBank/DDBJ databases">
        <authorList>
            <person name="Jaros S."/>
            <person name="Januszkiewicz K."/>
            <person name="Wedrychowicz H."/>
        </authorList>
    </citation>
    <scope>NUCLEOTIDE SEQUENCE [LARGE SCALE GENOMIC DNA]</scope>
</reference>
<dbReference type="GO" id="GO:0005802">
    <property type="term" value="C:trans-Golgi network"/>
    <property type="evidence" value="ECO:0007669"/>
    <property type="project" value="TreeGrafter"/>
</dbReference>
<dbReference type="PANTHER" id="PTHR12952">
    <property type="entry name" value="SYS1"/>
    <property type="match status" value="1"/>
</dbReference>
<dbReference type="STRING" id="796604.A0A2X0MKU4"/>
<evidence type="ECO:0000256" key="4">
    <source>
        <dbReference type="ARBA" id="ARBA00022692"/>
    </source>
</evidence>
<feature type="compositionally biased region" description="Polar residues" evidence="9">
    <location>
        <begin position="301"/>
        <end position="310"/>
    </location>
</feature>
<gene>
    <name evidence="11" type="primary">BQ5605_C033g11215</name>
    <name evidence="11" type="ORF">BQ5605_C033G11215</name>
</gene>
<evidence type="ECO:0000256" key="8">
    <source>
        <dbReference type="ARBA" id="ARBA00023136"/>
    </source>
</evidence>
<feature type="compositionally biased region" description="Gly residues" evidence="9">
    <location>
        <begin position="369"/>
        <end position="378"/>
    </location>
</feature>
<name>A0A2X0MKU4_9BASI</name>
<feature type="transmembrane region" description="Helical" evidence="10">
    <location>
        <begin position="208"/>
        <end position="225"/>
    </location>
</feature>
<feature type="compositionally biased region" description="Polar residues" evidence="9">
    <location>
        <begin position="242"/>
        <end position="253"/>
    </location>
</feature>
<dbReference type="InterPro" id="IPR019185">
    <property type="entry name" value="Integral_membrane_SYS1-rel"/>
</dbReference>
<organism evidence="11 12">
    <name type="scientific">Microbotryum silenes-dioicae</name>
    <dbReference type="NCBI Taxonomy" id="796604"/>
    <lineage>
        <taxon>Eukaryota</taxon>
        <taxon>Fungi</taxon>
        <taxon>Dikarya</taxon>
        <taxon>Basidiomycota</taxon>
        <taxon>Pucciniomycotina</taxon>
        <taxon>Microbotryomycetes</taxon>
        <taxon>Microbotryales</taxon>
        <taxon>Microbotryaceae</taxon>
        <taxon>Microbotryum</taxon>
    </lineage>
</organism>
<accession>A0A2X0MKU4</accession>
<evidence type="ECO:0000313" key="11">
    <source>
        <dbReference type="EMBL" id="SGZ02538.1"/>
    </source>
</evidence>
<evidence type="ECO:0000256" key="3">
    <source>
        <dbReference type="ARBA" id="ARBA00022448"/>
    </source>
</evidence>
<evidence type="ECO:0000256" key="2">
    <source>
        <dbReference type="ARBA" id="ARBA00008160"/>
    </source>
</evidence>
<sequence>MAPAARLTLPAGTRLPTFHIAPPHFRVRGWDPLLIIAQIVTLQTLHYLTLALLLPPLLSRFASSSLLGYEGGPSSVSVVMDWREFIGRPTTSLTTRRSLPAGLVGLDVFQAVSTSGAWGLKALIAKGDGKAVHVGVKEITEGLVRVLEYDQFRGWVVAFAWCITAMIDVFYLYHFVRRPTHILDSSLTLLFNHLILTTYYSSQFPTSFFFYFILIGSSVVQIVLAEQMCVRREMKEGFSFDENGSNGSASPDVNMNGGGGGAKLGNNNVNGGSNGKGSTDSATTPLLRNNFSPNPAEPSRRTSSPNSITKLSDEQHEMSVFSSPSSKTPQSHSHTKSFGAGVGTGTGTGKKLHSKHLSLTTAVQSILGAGSGGGGGGMVSSPISMKGGNNYDRVSSKDRDDD</sequence>
<keyword evidence="6 10" id="KW-1133">Transmembrane helix</keyword>
<keyword evidence="7" id="KW-0333">Golgi apparatus</keyword>
<feature type="region of interest" description="Disordered" evidence="9">
    <location>
        <begin position="368"/>
        <end position="402"/>
    </location>
</feature>
<protein>
    <submittedName>
        <fullName evidence="11">BQ5605_C033g11215 protein</fullName>
    </submittedName>
</protein>
<keyword evidence="5" id="KW-0653">Protein transport</keyword>
<evidence type="ECO:0000256" key="9">
    <source>
        <dbReference type="SAM" id="MobiDB-lite"/>
    </source>
</evidence>
<evidence type="ECO:0000256" key="10">
    <source>
        <dbReference type="SAM" id="Phobius"/>
    </source>
</evidence>
<dbReference type="Proteomes" id="UP000249464">
    <property type="component" value="Unassembled WGS sequence"/>
</dbReference>
<evidence type="ECO:0000256" key="1">
    <source>
        <dbReference type="ARBA" id="ARBA00004653"/>
    </source>
</evidence>
<evidence type="ECO:0000256" key="5">
    <source>
        <dbReference type="ARBA" id="ARBA00022927"/>
    </source>
</evidence>
<dbReference type="PANTHER" id="PTHR12952:SF0">
    <property type="entry name" value="PROTEIN SYS1 HOMOLOG"/>
    <property type="match status" value="1"/>
</dbReference>
<dbReference type="GO" id="GO:0005829">
    <property type="term" value="C:cytosol"/>
    <property type="evidence" value="ECO:0007669"/>
    <property type="project" value="GOC"/>
</dbReference>
<keyword evidence="12" id="KW-1185">Reference proteome</keyword>
<evidence type="ECO:0000256" key="7">
    <source>
        <dbReference type="ARBA" id="ARBA00023034"/>
    </source>
</evidence>
<dbReference type="GO" id="GO:0034067">
    <property type="term" value="P:protein localization to Golgi apparatus"/>
    <property type="evidence" value="ECO:0007669"/>
    <property type="project" value="TreeGrafter"/>
</dbReference>
<comment type="similarity">
    <text evidence="2">Belongs to the SYS1 family.</text>
</comment>
<comment type="subcellular location">
    <subcellularLocation>
        <location evidence="1">Golgi apparatus membrane</location>
        <topology evidence="1">Multi-pass membrane protein</topology>
    </subcellularLocation>
</comment>
<dbReference type="EMBL" id="FQNC01000066">
    <property type="protein sequence ID" value="SGZ02538.1"/>
    <property type="molecule type" value="Genomic_DNA"/>
</dbReference>
<feature type="compositionally biased region" description="Polar residues" evidence="9">
    <location>
        <begin position="278"/>
        <end position="293"/>
    </location>
</feature>
<dbReference type="AlphaFoldDB" id="A0A2X0MKU4"/>
<dbReference type="Pfam" id="PF09801">
    <property type="entry name" value="SYS1"/>
    <property type="match status" value="1"/>
</dbReference>
<keyword evidence="8 10" id="KW-0472">Membrane</keyword>
<dbReference type="GO" id="GO:0043001">
    <property type="term" value="P:Golgi to plasma membrane protein transport"/>
    <property type="evidence" value="ECO:0007669"/>
    <property type="project" value="TreeGrafter"/>
</dbReference>
<evidence type="ECO:0000313" key="12">
    <source>
        <dbReference type="Proteomes" id="UP000249464"/>
    </source>
</evidence>
<dbReference type="GO" id="GO:0000139">
    <property type="term" value="C:Golgi membrane"/>
    <property type="evidence" value="ECO:0007669"/>
    <property type="project" value="UniProtKB-SubCell"/>
</dbReference>
<dbReference type="GO" id="GO:0006895">
    <property type="term" value="P:Golgi to endosome transport"/>
    <property type="evidence" value="ECO:0007669"/>
    <property type="project" value="TreeGrafter"/>
</dbReference>
<feature type="transmembrane region" description="Helical" evidence="10">
    <location>
        <begin position="152"/>
        <end position="173"/>
    </location>
</feature>
<feature type="region of interest" description="Disordered" evidence="9">
    <location>
        <begin position="240"/>
        <end position="353"/>
    </location>
</feature>
<feature type="compositionally biased region" description="Low complexity" evidence="9">
    <location>
        <begin position="322"/>
        <end position="339"/>
    </location>
</feature>
<evidence type="ECO:0000256" key="6">
    <source>
        <dbReference type="ARBA" id="ARBA00022989"/>
    </source>
</evidence>
<keyword evidence="4 10" id="KW-0812">Transmembrane</keyword>
<proteinExistence type="inferred from homology"/>